<evidence type="ECO:0000313" key="3">
    <source>
        <dbReference type="Proteomes" id="UP001176941"/>
    </source>
</evidence>
<organism evidence="2 3">
    <name type="scientific">Rangifer tarandus platyrhynchus</name>
    <name type="common">Svalbard reindeer</name>
    <dbReference type="NCBI Taxonomy" id="3082113"/>
    <lineage>
        <taxon>Eukaryota</taxon>
        <taxon>Metazoa</taxon>
        <taxon>Chordata</taxon>
        <taxon>Craniata</taxon>
        <taxon>Vertebrata</taxon>
        <taxon>Euteleostomi</taxon>
        <taxon>Mammalia</taxon>
        <taxon>Eutheria</taxon>
        <taxon>Laurasiatheria</taxon>
        <taxon>Artiodactyla</taxon>
        <taxon>Ruminantia</taxon>
        <taxon>Pecora</taxon>
        <taxon>Cervidae</taxon>
        <taxon>Odocoileinae</taxon>
        <taxon>Rangifer</taxon>
    </lineage>
</organism>
<name>A0ABN8Y934_RANTA</name>
<evidence type="ECO:0000256" key="1">
    <source>
        <dbReference type="SAM" id="MobiDB-lite"/>
    </source>
</evidence>
<feature type="region of interest" description="Disordered" evidence="1">
    <location>
        <begin position="34"/>
        <end position="72"/>
    </location>
</feature>
<sequence length="72" mass="7523">MPATKGAFQLSLVNVRSFDGLRGRGSQVSVKVSMNDPRLEPGEGPRTRACDQSHCGKESPEPLGVSGLAVGV</sequence>
<feature type="compositionally biased region" description="Basic and acidic residues" evidence="1">
    <location>
        <begin position="37"/>
        <end position="60"/>
    </location>
</feature>
<dbReference type="EMBL" id="OX459952">
    <property type="protein sequence ID" value="CAI9158050.1"/>
    <property type="molecule type" value="Genomic_DNA"/>
</dbReference>
<protein>
    <submittedName>
        <fullName evidence="2">Uncharacterized protein</fullName>
    </submittedName>
</protein>
<evidence type="ECO:0000313" key="2">
    <source>
        <dbReference type="EMBL" id="CAI9158050.1"/>
    </source>
</evidence>
<accession>A0ABN8Y934</accession>
<gene>
    <name evidence="2" type="ORF">MRATA1EN1_LOCUS7012</name>
</gene>
<reference evidence="2" key="1">
    <citation type="submission" date="2023-04" db="EMBL/GenBank/DDBJ databases">
        <authorList>
            <consortium name="ELIXIR-Norway"/>
        </authorList>
    </citation>
    <scope>NUCLEOTIDE SEQUENCE [LARGE SCALE GENOMIC DNA]</scope>
</reference>
<keyword evidence="3" id="KW-1185">Reference proteome</keyword>
<proteinExistence type="predicted"/>
<dbReference type="Proteomes" id="UP001176941">
    <property type="component" value="Chromosome 16"/>
</dbReference>